<keyword evidence="3" id="KW-1185">Reference proteome</keyword>
<feature type="transmembrane region" description="Helical" evidence="1">
    <location>
        <begin position="7"/>
        <end position="27"/>
    </location>
</feature>
<keyword evidence="1" id="KW-1133">Transmembrane helix</keyword>
<dbReference type="HOGENOM" id="CLU_3219523_0_0_9"/>
<dbReference type="KEGG" id="pmq:PM3016_6528"/>
<evidence type="ECO:0000313" key="2">
    <source>
        <dbReference type="EMBL" id="AFC33153.1"/>
    </source>
</evidence>
<accession>H6NKL6</accession>
<reference evidence="2 3" key="1">
    <citation type="journal article" date="2012" name="J. Bacteriol.">
        <title>Complete Genome Sequence of Paenibacillus mucilaginosus 3016, a Bacterium Functional as Microbial Fertilizer.</title>
        <authorList>
            <person name="Ma M."/>
            <person name="Wang Z."/>
            <person name="Li L."/>
            <person name="Jiang X."/>
            <person name="Guan D."/>
            <person name="Cao F."/>
            <person name="Chen H."/>
            <person name="Wang X."/>
            <person name="Shen D."/>
            <person name="Du B."/>
            <person name="Li J."/>
        </authorList>
    </citation>
    <scope>NUCLEOTIDE SEQUENCE [LARGE SCALE GENOMIC DNA]</scope>
    <source>
        <strain evidence="2 3">3016</strain>
    </source>
</reference>
<evidence type="ECO:0000256" key="1">
    <source>
        <dbReference type="SAM" id="Phobius"/>
    </source>
</evidence>
<dbReference type="EMBL" id="CP003235">
    <property type="protein sequence ID" value="AFC33153.1"/>
    <property type="molecule type" value="Genomic_DNA"/>
</dbReference>
<keyword evidence="1" id="KW-0472">Membrane</keyword>
<keyword evidence="1" id="KW-0812">Transmembrane</keyword>
<gene>
    <name evidence="2" type="ORF">PM3016_6528</name>
</gene>
<dbReference type="STRING" id="1116391.PM3016_6528"/>
<evidence type="ECO:0000313" key="3">
    <source>
        <dbReference type="Proteomes" id="UP000007523"/>
    </source>
</evidence>
<organism evidence="2 3">
    <name type="scientific">Paenibacillus mucilaginosus 3016</name>
    <dbReference type="NCBI Taxonomy" id="1116391"/>
    <lineage>
        <taxon>Bacteria</taxon>
        <taxon>Bacillati</taxon>
        <taxon>Bacillota</taxon>
        <taxon>Bacilli</taxon>
        <taxon>Bacillales</taxon>
        <taxon>Paenibacillaceae</taxon>
        <taxon>Paenibacillus</taxon>
    </lineage>
</organism>
<dbReference type="Proteomes" id="UP000007523">
    <property type="component" value="Chromosome"/>
</dbReference>
<protein>
    <submittedName>
        <fullName evidence="2">Uncharacterized protein</fullName>
    </submittedName>
</protein>
<dbReference type="AlphaFoldDB" id="H6NKL6"/>
<sequence>MEGRLSVGLVVGVTLSIPLWMSMWGWMQLFGSAFNMLSTLHIIP</sequence>
<proteinExistence type="predicted"/>
<name>H6NKL6_9BACL</name>